<dbReference type="STRING" id="445709.ABW99_14950"/>
<reference evidence="9" key="1">
    <citation type="submission" date="2015-06" db="EMBL/GenBank/DDBJ databases">
        <authorList>
            <person name="Lim Y.L."/>
            <person name="Ee R."/>
            <person name="Yong D."/>
            <person name="How K.Y."/>
            <person name="Yin W.F."/>
            <person name="Chan K.G."/>
        </authorList>
    </citation>
    <scope>NUCLEOTIDE SEQUENCE [LARGE SCALE GENOMIC DNA]</scope>
    <source>
        <strain evidence="9">DSM 25325</strain>
    </source>
</reference>
<dbReference type="EMBL" id="CP011568">
    <property type="protein sequence ID" value="AKJ70608.1"/>
    <property type="molecule type" value="Genomic_DNA"/>
</dbReference>
<evidence type="ECO:0000313" key="9">
    <source>
        <dbReference type="Proteomes" id="UP000036700"/>
    </source>
</evidence>
<dbReference type="GO" id="GO:0046872">
    <property type="term" value="F:metal ion binding"/>
    <property type="evidence" value="ECO:0007669"/>
    <property type="project" value="UniProtKB-KW"/>
</dbReference>
<evidence type="ECO:0000259" key="7">
    <source>
        <dbReference type="PROSITE" id="PS50991"/>
    </source>
</evidence>
<dbReference type="Gene3D" id="3.20.20.70">
    <property type="entry name" value="Aldolase class I"/>
    <property type="match status" value="1"/>
</dbReference>
<dbReference type="FunFam" id="3.20.20.70:FF:000201">
    <property type="entry name" value="Hydroxymethylglutaryl-CoA lyase"/>
    <property type="match status" value="1"/>
</dbReference>
<sequence length="312" mass="32470">MSATQLPRQVKVIEVGPRDGLQNEKQLVPLATKIELVDRLSAAGFANVEAASFVSPKWVPQMADGAEVMAGIARRPGTIYSVLTPNMKGFEGALAARADEVVIFGAASEAFSQRNINCSIAESVARFAPVARAAKDAGLRLRGAISCCLGCPYQGEVPVAAVVDVVQRLQALGCDEIDIADTIGVGTAGQTRTVIEAAAKVFPIERLSGHFHDTYGQALANIYAALLSGITIFHSSVAGLGGCPYAKGATGNVATEDVLYLLQGLGIETGIDLEQVVETGDFISQAIGRANASRAGRALLTKMRDRAAAASA</sequence>
<dbReference type="PATRIC" id="fig|445709.3.peg.3163"/>
<evidence type="ECO:0000256" key="3">
    <source>
        <dbReference type="ARBA" id="ARBA00012910"/>
    </source>
</evidence>
<dbReference type="InterPro" id="IPR043594">
    <property type="entry name" value="HMGL"/>
</dbReference>
<evidence type="ECO:0000256" key="4">
    <source>
        <dbReference type="ARBA" id="ARBA00022723"/>
    </source>
</evidence>
<evidence type="ECO:0000256" key="1">
    <source>
        <dbReference type="ARBA" id="ARBA00005143"/>
    </source>
</evidence>
<name>A0A0G3EU72_9BURK</name>
<comment type="similarity">
    <text evidence="2">Belongs to the HMG-CoA lyase family.</text>
</comment>
<dbReference type="PROSITE" id="PS50991">
    <property type="entry name" value="PYR_CT"/>
    <property type="match status" value="1"/>
</dbReference>
<gene>
    <name evidence="8" type="ORF">ABW99_14950</name>
</gene>
<dbReference type="SUPFAM" id="SSF51569">
    <property type="entry name" value="Aldolase"/>
    <property type="match status" value="1"/>
</dbReference>
<dbReference type="InterPro" id="IPR000891">
    <property type="entry name" value="PYR_CT"/>
</dbReference>
<evidence type="ECO:0000256" key="5">
    <source>
        <dbReference type="ARBA" id="ARBA00023239"/>
    </source>
</evidence>
<dbReference type="OrthoDB" id="9784013at2"/>
<dbReference type="InterPro" id="IPR013785">
    <property type="entry name" value="Aldolase_TIM"/>
</dbReference>
<dbReference type="CDD" id="cd07938">
    <property type="entry name" value="DRE_TIM_HMGL"/>
    <property type="match status" value="1"/>
</dbReference>
<dbReference type="Pfam" id="PF00682">
    <property type="entry name" value="HMGL-like"/>
    <property type="match status" value="1"/>
</dbReference>
<dbReference type="GO" id="GO:0006552">
    <property type="term" value="P:L-leucine catabolic process"/>
    <property type="evidence" value="ECO:0007669"/>
    <property type="project" value="TreeGrafter"/>
</dbReference>
<dbReference type="GO" id="GO:0046951">
    <property type="term" value="P:ketone body biosynthetic process"/>
    <property type="evidence" value="ECO:0007669"/>
    <property type="project" value="TreeGrafter"/>
</dbReference>
<evidence type="ECO:0000313" key="8">
    <source>
        <dbReference type="EMBL" id="AKJ70608.1"/>
    </source>
</evidence>
<protein>
    <recommendedName>
        <fullName evidence="3">hydroxymethylglutaryl-CoA lyase</fullName>
        <ecNumber evidence="3">4.1.3.4</ecNumber>
    </recommendedName>
</protein>
<dbReference type="NCBIfam" id="NF004283">
    <property type="entry name" value="PRK05692.1"/>
    <property type="match status" value="1"/>
</dbReference>
<dbReference type="RefSeq" id="WP_047216684.1">
    <property type="nucleotide sequence ID" value="NZ_CP011568.3"/>
</dbReference>
<comment type="catalytic activity">
    <reaction evidence="6">
        <text>(3S)-3-hydroxy-3-methylglutaryl-CoA = acetoacetate + acetyl-CoA</text>
        <dbReference type="Rhea" id="RHEA:24404"/>
        <dbReference type="ChEBI" id="CHEBI:13705"/>
        <dbReference type="ChEBI" id="CHEBI:43074"/>
        <dbReference type="ChEBI" id="CHEBI:57288"/>
        <dbReference type="EC" id="4.1.3.4"/>
    </reaction>
</comment>
<accession>A0A0G3EU72</accession>
<feature type="domain" description="Pyruvate carboxyltransferase" evidence="7">
    <location>
        <begin position="10"/>
        <end position="277"/>
    </location>
</feature>
<proteinExistence type="inferred from homology"/>
<dbReference type="EC" id="4.1.3.4" evidence="3"/>
<dbReference type="PANTHER" id="PTHR42738">
    <property type="entry name" value="HYDROXYMETHYLGLUTARYL-COA LYASE"/>
    <property type="match status" value="1"/>
</dbReference>
<dbReference type="InterPro" id="IPR000138">
    <property type="entry name" value="HMG_CoA_lyase_AS"/>
</dbReference>
<dbReference type="GO" id="GO:0004419">
    <property type="term" value="F:hydroxymethylglutaryl-CoA lyase activity"/>
    <property type="evidence" value="ECO:0007669"/>
    <property type="project" value="UniProtKB-EC"/>
</dbReference>
<dbReference type="AlphaFoldDB" id="A0A0G3EU72"/>
<dbReference type="PROSITE" id="PS01062">
    <property type="entry name" value="HMG_COA_LYASE"/>
    <property type="match status" value="1"/>
</dbReference>
<keyword evidence="4" id="KW-0479">Metal-binding</keyword>
<dbReference type="Proteomes" id="UP000036700">
    <property type="component" value="Chromosome"/>
</dbReference>
<dbReference type="UniPathway" id="UPA00896">
    <property type="reaction ID" value="UER00863"/>
</dbReference>
<keyword evidence="9" id="KW-1185">Reference proteome</keyword>
<dbReference type="PANTHER" id="PTHR42738:SF7">
    <property type="entry name" value="HYDROXYMETHYLGLUTARYL-COA LYASE"/>
    <property type="match status" value="1"/>
</dbReference>
<dbReference type="KEGG" id="ptx:ABW99_14950"/>
<organism evidence="8 9">
    <name type="scientific">Pandoraea thiooxydans</name>
    <dbReference type="NCBI Taxonomy" id="445709"/>
    <lineage>
        <taxon>Bacteria</taxon>
        <taxon>Pseudomonadati</taxon>
        <taxon>Pseudomonadota</taxon>
        <taxon>Betaproteobacteria</taxon>
        <taxon>Burkholderiales</taxon>
        <taxon>Burkholderiaceae</taxon>
        <taxon>Pandoraea</taxon>
    </lineage>
</organism>
<keyword evidence="5 8" id="KW-0456">Lyase</keyword>
<evidence type="ECO:0000256" key="6">
    <source>
        <dbReference type="ARBA" id="ARBA00049877"/>
    </source>
</evidence>
<comment type="pathway">
    <text evidence="1">Metabolic intermediate metabolism; (S)-3-hydroxy-3-methylglutaryl-CoA degradation; acetoacetate from (S)-3-hydroxy-3-methylglutaryl-CoA: step 1/1.</text>
</comment>
<evidence type="ECO:0000256" key="2">
    <source>
        <dbReference type="ARBA" id="ARBA00009405"/>
    </source>
</evidence>